<evidence type="ECO:0000313" key="2">
    <source>
        <dbReference type="Proteomes" id="UP000003327"/>
    </source>
</evidence>
<organism evidence="1 2">
    <name type="scientific">Prevotella veroralis F0319</name>
    <dbReference type="NCBI Taxonomy" id="649761"/>
    <lineage>
        <taxon>Bacteria</taxon>
        <taxon>Pseudomonadati</taxon>
        <taxon>Bacteroidota</taxon>
        <taxon>Bacteroidia</taxon>
        <taxon>Bacteroidales</taxon>
        <taxon>Prevotellaceae</taxon>
        <taxon>Prevotella</taxon>
    </lineage>
</organism>
<accession>C9MM71</accession>
<gene>
    <name evidence="1" type="ORF">HMPREF0973_00701</name>
</gene>
<keyword evidence="2" id="KW-1185">Reference proteome</keyword>
<protein>
    <submittedName>
        <fullName evidence="1">Uncharacterized protein</fullName>
    </submittedName>
</protein>
<evidence type="ECO:0000313" key="1">
    <source>
        <dbReference type="EMBL" id="EEX19756.1"/>
    </source>
</evidence>
<comment type="caution">
    <text evidence="1">The sequence shown here is derived from an EMBL/GenBank/DDBJ whole genome shotgun (WGS) entry which is preliminary data.</text>
</comment>
<sequence>MLFAWKFGFLCSIIHCYNRLDCSTQAFLLLFFSSVFSYRCTLLNPRSKLQKKLNIGKYNPPKAKRKTDCSLYYKKNSTFASTSD</sequence>
<dbReference type="Proteomes" id="UP000003327">
    <property type="component" value="Unassembled WGS sequence"/>
</dbReference>
<dbReference type="STRING" id="649761.HMPREF0973_00701"/>
<name>C9MM71_9BACT</name>
<dbReference type="AlphaFoldDB" id="C9MM71"/>
<reference evidence="1 2" key="1">
    <citation type="submission" date="2009-09" db="EMBL/GenBank/DDBJ databases">
        <authorList>
            <person name="Weinstock G."/>
            <person name="Sodergren E."/>
            <person name="Clifton S."/>
            <person name="Fulton L."/>
            <person name="Fulton B."/>
            <person name="Courtney L."/>
            <person name="Fronick C."/>
            <person name="Harrison M."/>
            <person name="Strong C."/>
            <person name="Farmer C."/>
            <person name="Delahaunty K."/>
            <person name="Markovic C."/>
            <person name="Hall O."/>
            <person name="Minx P."/>
            <person name="Tomlinson C."/>
            <person name="Mitreva M."/>
            <person name="Nelson J."/>
            <person name="Hou S."/>
            <person name="Wollam A."/>
            <person name="Pepin K.H."/>
            <person name="Johnson M."/>
            <person name="Bhonagiri V."/>
            <person name="Nash W.E."/>
            <person name="Warren W."/>
            <person name="Chinwalla A."/>
            <person name="Mardis E.R."/>
            <person name="Wilson R.K."/>
        </authorList>
    </citation>
    <scope>NUCLEOTIDE SEQUENCE [LARGE SCALE GENOMIC DNA]</scope>
    <source>
        <strain evidence="1 2">F0319</strain>
    </source>
</reference>
<dbReference type="HOGENOM" id="CLU_2524782_0_0_10"/>
<proteinExistence type="predicted"/>
<dbReference type="EMBL" id="ACVA01000013">
    <property type="protein sequence ID" value="EEX19756.1"/>
    <property type="molecule type" value="Genomic_DNA"/>
</dbReference>